<dbReference type="InterPro" id="IPR037064">
    <property type="entry name" value="Formiminotransferase_N_sf"/>
</dbReference>
<reference evidence="6 7" key="1">
    <citation type="submission" date="2020-06" db="EMBL/GenBank/DDBJ databases">
        <title>Transcriptomic and genomic resources for Thalictrum thalictroides and T. hernandezii: Facilitating candidate gene discovery in an emerging model plant lineage.</title>
        <authorList>
            <person name="Arias T."/>
            <person name="Riano-Pachon D.M."/>
            <person name="Di Stilio V.S."/>
        </authorList>
    </citation>
    <scope>NUCLEOTIDE SEQUENCE [LARGE SCALE GENOMIC DNA]</scope>
    <source>
        <strain evidence="7">cv. WT478/WT964</strain>
        <tissue evidence="6">Leaves</tissue>
    </source>
</reference>
<evidence type="ECO:0000313" key="6">
    <source>
        <dbReference type="EMBL" id="KAF5177796.1"/>
    </source>
</evidence>
<gene>
    <name evidence="6" type="ORF">FRX31_032616</name>
</gene>
<evidence type="ECO:0000259" key="4">
    <source>
        <dbReference type="SMART" id="SM01221"/>
    </source>
</evidence>
<dbReference type="SUPFAM" id="SSF55116">
    <property type="entry name" value="Formiminotransferase domain of formiminotransferase-cyclodeaminase"/>
    <property type="match status" value="2"/>
</dbReference>
<dbReference type="PANTHER" id="PTHR12234:SF1">
    <property type="entry name" value="FORMIMINOTRANSFERASE N-TERMINAL SUBDOMAIN-CONTAINING PROTEIN"/>
    <property type="match status" value="1"/>
</dbReference>
<feature type="domain" description="Formiminotransferase C-terminal subdomain" evidence="4">
    <location>
        <begin position="203"/>
        <end position="293"/>
    </location>
</feature>
<dbReference type="SMART" id="SM01222">
    <property type="entry name" value="FTCD_N"/>
    <property type="match status" value="1"/>
</dbReference>
<sequence>MLKVMLACCKVYISESQNKLSLESIERAAKVYPRVAIINKFEDEAYNRVGYTLVSELVPIPSADSNPLREAVFSMVKAALETINFESHCGTHPRLGVVDHICFHPLAQTSLEQVACIAKSLAADIGSNLQVPTYLYGAAHQEGRKLDSTRRVLGYFKPNLEGNQWAGGPESETLLLKPDAGPHQASPDKGIAVVGATRWVDNYNVPIFSTDIATVSKIARQVSERGGGLPSVQAMALAHGENITEVACNLLDPTRVGAEQVKIEVERLAKEKGLSVGTGYFTDFTQEKIIEKYLKG</sequence>
<proteinExistence type="predicted"/>
<dbReference type="SMART" id="SM01221">
    <property type="entry name" value="FTCD"/>
    <property type="match status" value="1"/>
</dbReference>
<dbReference type="GO" id="GO:0030409">
    <property type="term" value="F:glutamate formimidoyltransferase activity"/>
    <property type="evidence" value="ECO:0007669"/>
    <property type="project" value="UniProtKB-EC"/>
</dbReference>
<dbReference type="OrthoDB" id="48036at2759"/>
<evidence type="ECO:0000259" key="5">
    <source>
        <dbReference type="SMART" id="SM01222"/>
    </source>
</evidence>
<dbReference type="Proteomes" id="UP000554482">
    <property type="component" value="Unassembled WGS sequence"/>
</dbReference>
<organism evidence="6 7">
    <name type="scientific">Thalictrum thalictroides</name>
    <name type="common">Rue-anemone</name>
    <name type="synonym">Anemone thalictroides</name>
    <dbReference type="NCBI Taxonomy" id="46969"/>
    <lineage>
        <taxon>Eukaryota</taxon>
        <taxon>Viridiplantae</taxon>
        <taxon>Streptophyta</taxon>
        <taxon>Embryophyta</taxon>
        <taxon>Tracheophyta</taxon>
        <taxon>Spermatophyta</taxon>
        <taxon>Magnoliopsida</taxon>
        <taxon>Ranunculales</taxon>
        <taxon>Ranunculaceae</taxon>
        <taxon>Thalictroideae</taxon>
        <taxon>Thalictrum</taxon>
    </lineage>
</organism>
<dbReference type="EMBL" id="JABWDY010040900">
    <property type="protein sequence ID" value="KAF5177796.1"/>
    <property type="molecule type" value="Genomic_DNA"/>
</dbReference>
<evidence type="ECO:0000256" key="2">
    <source>
        <dbReference type="ARBA" id="ARBA00022679"/>
    </source>
</evidence>
<dbReference type="GO" id="GO:0005542">
    <property type="term" value="F:folic acid binding"/>
    <property type="evidence" value="ECO:0007669"/>
    <property type="project" value="InterPro"/>
</dbReference>
<dbReference type="InterPro" id="IPR037070">
    <property type="entry name" value="Formiminotransferase_C_sf"/>
</dbReference>
<evidence type="ECO:0000256" key="1">
    <source>
        <dbReference type="ARBA" id="ARBA00012252"/>
    </source>
</evidence>
<comment type="caution">
    <text evidence="6">The sequence shown here is derived from an EMBL/GenBank/DDBJ whole genome shotgun (WGS) entry which is preliminary data.</text>
</comment>
<dbReference type="Pfam" id="PF07837">
    <property type="entry name" value="FTCD_N"/>
    <property type="match status" value="1"/>
</dbReference>
<feature type="region of interest" description="Disordered" evidence="3">
    <location>
        <begin position="166"/>
        <end position="187"/>
    </location>
</feature>
<dbReference type="EC" id="2.1.2.5" evidence="1"/>
<dbReference type="InterPro" id="IPR022384">
    <property type="entry name" value="FormiminoTrfase_cat_dom_sf"/>
</dbReference>
<dbReference type="Gene3D" id="3.30.990.10">
    <property type="entry name" value="Formiminotransferase, N-terminal subdomain"/>
    <property type="match status" value="1"/>
</dbReference>
<keyword evidence="7" id="KW-1185">Reference proteome</keyword>
<feature type="domain" description="Formiminotransferase N-terminal subdomain" evidence="5">
    <location>
        <begin position="5"/>
        <end position="198"/>
    </location>
</feature>
<evidence type="ECO:0000313" key="7">
    <source>
        <dbReference type="Proteomes" id="UP000554482"/>
    </source>
</evidence>
<dbReference type="Gene3D" id="3.30.70.670">
    <property type="entry name" value="Formiminotransferase, C-terminal subdomain"/>
    <property type="match status" value="1"/>
</dbReference>
<dbReference type="InterPro" id="IPR013802">
    <property type="entry name" value="Formiminotransferase_C"/>
</dbReference>
<name>A0A7J6UYQ4_THATH</name>
<dbReference type="AlphaFoldDB" id="A0A7J6UYQ4"/>
<accession>A0A7J6UYQ4</accession>
<evidence type="ECO:0000256" key="3">
    <source>
        <dbReference type="SAM" id="MobiDB-lite"/>
    </source>
</evidence>
<dbReference type="InterPro" id="IPR012886">
    <property type="entry name" value="Formiminotransferase_N"/>
</dbReference>
<dbReference type="PANTHER" id="PTHR12234">
    <property type="entry name" value="FORMIMINOTRANSFERASE-CYCLODEAMINASE"/>
    <property type="match status" value="1"/>
</dbReference>
<keyword evidence="2 6" id="KW-0808">Transferase</keyword>
<dbReference type="InterPro" id="IPR051623">
    <property type="entry name" value="FTCD"/>
</dbReference>
<protein>
    <recommendedName>
        <fullName evidence="1">glutamate formimidoyltransferase</fullName>
        <ecNumber evidence="1">2.1.2.5</ecNumber>
    </recommendedName>
</protein>